<protein>
    <submittedName>
        <fullName evidence="2">Uncharacterized protein</fullName>
    </submittedName>
</protein>
<dbReference type="STRING" id="1120919.GCA_000429165_02850"/>
<dbReference type="EMBL" id="BJYF01000021">
    <property type="protein sequence ID" value="GEN60859.1"/>
    <property type="molecule type" value="Genomic_DNA"/>
</dbReference>
<dbReference type="AlphaFoldDB" id="A0A511XD18"/>
<keyword evidence="3" id="KW-1185">Reference proteome</keyword>
<dbReference type="Proteomes" id="UP000321635">
    <property type="component" value="Unassembled WGS sequence"/>
</dbReference>
<dbReference type="RefSeq" id="WP_026398454.1">
    <property type="nucleotide sequence ID" value="NZ_AUBI01000012.1"/>
</dbReference>
<evidence type="ECO:0000256" key="1">
    <source>
        <dbReference type="SAM" id="Coils"/>
    </source>
</evidence>
<accession>A0A511XD18</accession>
<name>A0A511XD18_9PROT</name>
<gene>
    <name evidence="2" type="ORF">ANI02nite_27430</name>
</gene>
<sequence>MTAYQNARARLGELNTDIARVESDIAKLSDLRIESRCQQDAAQKAKDEAEDYLHCQKSILAVRQVDEMLGWDMKEAPEIAKAEAAISKAQEQIDQCDARRTEIIRRQDELQDRLTMLQHDRRSAIATVIEASPVYASLIEEAVTLEQRFIQITGELRSLHSLGVPDGLERGPFPKTWPIAAQMLGSRCGNDRSRIQVSAPIVTSEAWLTMASALSANHLAPLPGEKTPAKRGLFSGAR</sequence>
<proteinExistence type="predicted"/>
<comment type="caution">
    <text evidence="2">The sequence shown here is derived from an EMBL/GenBank/DDBJ whole genome shotgun (WGS) entry which is preliminary data.</text>
</comment>
<evidence type="ECO:0000313" key="3">
    <source>
        <dbReference type="Proteomes" id="UP000321635"/>
    </source>
</evidence>
<organism evidence="2 3">
    <name type="scientific">Acetobacter nitrogenifigens DSM 23921 = NBRC 105050</name>
    <dbReference type="NCBI Taxonomy" id="1120919"/>
    <lineage>
        <taxon>Bacteria</taxon>
        <taxon>Pseudomonadati</taxon>
        <taxon>Pseudomonadota</taxon>
        <taxon>Alphaproteobacteria</taxon>
        <taxon>Acetobacterales</taxon>
        <taxon>Acetobacteraceae</taxon>
        <taxon>Acetobacter</taxon>
    </lineage>
</organism>
<keyword evidence="1" id="KW-0175">Coiled coil</keyword>
<feature type="coiled-coil region" evidence="1">
    <location>
        <begin position="4"/>
        <end position="48"/>
    </location>
</feature>
<evidence type="ECO:0000313" key="2">
    <source>
        <dbReference type="EMBL" id="GEN60859.1"/>
    </source>
</evidence>
<reference evidence="2 3" key="1">
    <citation type="submission" date="2019-07" db="EMBL/GenBank/DDBJ databases">
        <title>Whole genome shotgun sequence of Acetobacter nitrogenifigens NBRC 105050.</title>
        <authorList>
            <person name="Hosoyama A."/>
            <person name="Uohara A."/>
            <person name="Ohji S."/>
            <person name="Ichikawa N."/>
        </authorList>
    </citation>
    <scope>NUCLEOTIDE SEQUENCE [LARGE SCALE GENOMIC DNA]</scope>
    <source>
        <strain evidence="2 3">NBRC 105050</strain>
    </source>
</reference>